<comment type="caution">
    <text evidence="4">The sequence shown here is derived from an EMBL/GenBank/DDBJ whole genome shotgun (WGS) entry which is preliminary data.</text>
</comment>
<name>A0A016SXS4_9BILA</name>
<dbReference type="AlphaFoldDB" id="A0A016SXS4"/>
<feature type="region of interest" description="Disordered" evidence="2">
    <location>
        <begin position="16"/>
        <end position="80"/>
    </location>
</feature>
<feature type="domain" description="ATPase AAA-type core" evidence="3">
    <location>
        <begin position="156"/>
        <end position="204"/>
    </location>
</feature>
<evidence type="ECO:0000256" key="2">
    <source>
        <dbReference type="SAM" id="MobiDB-lite"/>
    </source>
</evidence>
<gene>
    <name evidence="4" type="primary">Acey_s0163.g3462</name>
    <name evidence="4" type="ORF">Y032_0163g3462</name>
</gene>
<dbReference type="SUPFAM" id="SSF52540">
    <property type="entry name" value="P-loop containing nucleoside triphosphate hydrolases"/>
    <property type="match status" value="1"/>
</dbReference>
<dbReference type="Proteomes" id="UP000024635">
    <property type="component" value="Unassembled WGS sequence"/>
</dbReference>
<proteinExistence type="predicted"/>
<evidence type="ECO:0000313" key="5">
    <source>
        <dbReference type="Proteomes" id="UP000024635"/>
    </source>
</evidence>
<dbReference type="GO" id="GO:0003677">
    <property type="term" value="F:DNA binding"/>
    <property type="evidence" value="ECO:0007669"/>
    <property type="project" value="TreeGrafter"/>
</dbReference>
<dbReference type="GO" id="GO:0005634">
    <property type="term" value="C:nucleus"/>
    <property type="evidence" value="ECO:0007669"/>
    <property type="project" value="TreeGrafter"/>
</dbReference>
<dbReference type="GO" id="GO:0005524">
    <property type="term" value="F:ATP binding"/>
    <property type="evidence" value="ECO:0007669"/>
    <property type="project" value="InterPro"/>
</dbReference>
<dbReference type="GO" id="GO:0016887">
    <property type="term" value="F:ATP hydrolysis activity"/>
    <property type="evidence" value="ECO:0007669"/>
    <property type="project" value="InterPro"/>
</dbReference>
<keyword evidence="5" id="KW-1185">Reference proteome</keyword>
<evidence type="ECO:0000259" key="3">
    <source>
        <dbReference type="Pfam" id="PF00004"/>
    </source>
</evidence>
<accession>A0A016SXS4</accession>
<dbReference type="EMBL" id="JARK01001499">
    <property type="protein sequence ID" value="EYB95119.1"/>
    <property type="molecule type" value="Genomic_DNA"/>
</dbReference>
<evidence type="ECO:0000313" key="4">
    <source>
        <dbReference type="EMBL" id="EYB95119.1"/>
    </source>
</evidence>
<dbReference type="Gene3D" id="3.40.50.300">
    <property type="entry name" value="P-loop containing nucleotide triphosphate hydrolases"/>
    <property type="match status" value="1"/>
</dbReference>
<dbReference type="Pfam" id="PF00004">
    <property type="entry name" value="AAA"/>
    <property type="match status" value="1"/>
</dbReference>
<dbReference type="STRING" id="53326.A0A016SXS4"/>
<protein>
    <recommendedName>
        <fullName evidence="3">ATPase AAA-type core domain-containing protein</fullName>
    </recommendedName>
</protein>
<dbReference type="PANTHER" id="PTHR23389">
    <property type="entry name" value="CHROMOSOME TRANSMISSION FIDELITY FACTOR 18"/>
    <property type="match status" value="1"/>
</dbReference>
<keyword evidence="1" id="KW-0235">DNA replication</keyword>
<sequence>MCTCVLFQEENKEEIKKAKISPRKGKSDGKPPKADQNKDISKKEQEESRVPSKEKCKLQKGKTPLQDHDKQKPSVAPVAEAAKPVKGEVYVPWVDKYRPKTASQLVGQHGDKSPMNKLIGWLKDWGRNNLGEGGKIKKPKPPPFLAQTDGAPFKAILLSGSPGIGKTTCAVMACESLGWKTVEMNASDVRNKKSLEQQITQLTESHQIEEYFTSLPGGAGKI</sequence>
<organism evidence="4 5">
    <name type="scientific">Ancylostoma ceylanicum</name>
    <dbReference type="NCBI Taxonomy" id="53326"/>
    <lineage>
        <taxon>Eukaryota</taxon>
        <taxon>Metazoa</taxon>
        <taxon>Ecdysozoa</taxon>
        <taxon>Nematoda</taxon>
        <taxon>Chromadorea</taxon>
        <taxon>Rhabditida</taxon>
        <taxon>Rhabditina</taxon>
        <taxon>Rhabditomorpha</taxon>
        <taxon>Strongyloidea</taxon>
        <taxon>Ancylostomatidae</taxon>
        <taxon>Ancylostomatinae</taxon>
        <taxon>Ancylostoma</taxon>
    </lineage>
</organism>
<dbReference type="OrthoDB" id="446168at2759"/>
<evidence type="ECO:0000256" key="1">
    <source>
        <dbReference type="ARBA" id="ARBA00022705"/>
    </source>
</evidence>
<dbReference type="InterPro" id="IPR027417">
    <property type="entry name" value="P-loop_NTPase"/>
</dbReference>
<dbReference type="PANTHER" id="PTHR23389:SF6">
    <property type="entry name" value="REPLICATION FACTOR C SUBUNIT 1"/>
    <property type="match status" value="1"/>
</dbReference>
<dbReference type="GO" id="GO:0006260">
    <property type="term" value="P:DNA replication"/>
    <property type="evidence" value="ECO:0007669"/>
    <property type="project" value="UniProtKB-KW"/>
</dbReference>
<dbReference type="InterPro" id="IPR003959">
    <property type="entry name" value="ATPase_AAA_core"/>
</dbReference>
<reference evidence="5" key="1">
    <citation type="journal article" date="2015" name="Nat. Genet.">
        <title>The genome and transcriptome of the zoonotic hookworm Ancylostoma ceylanicum identify infection-specific gene families.</title>
        <authorList>
            <person name="Schwarz E.M."/>
            <person name="Hu Y."/>
            <person name="Antoshechkin I."/>
            <person name="Miller M.M."/>
            <person name="Sternberg P.W."/>
            <person name="Aroian R.V."/>
        </authorList>
    </citation>
    <scope>NUCLEOTIDE SEQUENCE</scope>
    <source>
        <strain evidence="5">HY135</strain>
    </source>
</reference>
<feature type="compositionally biased region" description="Basic and acidic residues" evidence="2">
    <location>
        <begin position="25"/>
        <end position="57"/>
    </location>
</feature>